<feature type="region of interest" description="Disordered" evidence="1">
    <location>
        <begin position="235"/>
        <end position="282"/>
    </location>
</feature>
<proteinExistence type="predicted"/>
<feature type="compositionally biased region" description="Low complexity" evidence="1">
    <location>
        <begin position="20"/>
        <end position="60"/>
    </location>
</feature>
<feature type="compositionally biased region" description="Low complexity" evidence="1">
    <location>
        <begin position="250"/>
        <end position="279"/>
    </location>
</feature>
<feature type="region of interest" description="Disordered" evidence="1">
    <location>
        <begin position="91"/>
        <end position="164"/>
    </location>
</feature>
<feature type="compositionally biased region" description="Basic and acidic residues" evidence="1">
    <location>
        <begin position="501"/>
        <end position="519"/>
    </location>
</feature>
<dbReference type="InterPro" id="IPR006597">
    <property type="entry name" value="Sel1-like"/>
</dbReference>
<name>A0AAD4FK03_9PLEO</name>
<dbReference type="SUPFAM" id="SSF81901">
    <property type="entry name" value="HCP-like"/>
    <property type="match status" value="1"/>
</dbReference>
<feature type="region of interest" description="Disordered" evidence="1">
    <location>
        <begin position="1"/>
        <end position="76"/>
    </location>
</feature>
<dbReference type="AlphaFoldDB" id="A0AAD4FK03"/>
<protein>
    <submittedName>
        <fullName evidence="2">Uncharacterized protein</fullName>
    </submittedName>
</protein>
<dbReference type="Pfam" id="PF08238">
    <property type="entry name" value="Sel1"/>
    <property type="match status" value="3"/>
</dbReference>
<dbReference type="GO" id="GO:0010972">
    <property type="term" value="P:negative regulation of G2/M transition of mitotic cell cycle"/>
    <property type="evidence" value="ECO:0007669"/>
    <property type="project" value="TreeGrafter"/>
</dbReference>
<feature type="compositionally biased region" description="Basic residues" evidence="1">
    <location>
        <begin position="749"/>
        <end position="763"/>
    </location>
</feature>
<reference evidence="2" key="1">
    <citation type="submission" date="2021-07" db="EMBL/GenBank/DDBJ databases">
        <title>Genome Resource of American Ginseng Black Spot Pathogen Alternaria panax.</title>
        <authorList>
            <person name="Qiu C."/>
            <person name="Wang W."/>
            <person name="Liu Z."/>
        </authorList>
    </citation>
    <scope>NUCLEOTIDE SEQUENCE</scope>
    <source>
        <strain evidence="2">BNCC115425</strain>
    </source>
</reference>
<evidence type="ECO:0000256" key="1">
    <source>
        <dbReference type="SAM" id="MobiDB-lite"/>
    </source>
</evidence>
<feature type="compositionally biased region" description="Basic and acidic residues" evidence="1">
    <location>
        <begin position="141"/>
        <end position="157"/>
    </location>
</feature>
<dbReference type="EMBL" id="JAANER010000006">
    <property type="protein sequence ID" value="KAG9188884.1"/>
    <property type="molecule type" value="Genomic_DNA"/>
</dbReference>
<feature type="compositionally biased region" description="Polar residues" evidence="1">
    <location>
        <begin position="479"/>
        <end position="488"/>
    </location>
</feature>
<evidence type="ECO:0000313" key="3">
    <source>
        <dbReference type="Proteomes" id="UP001199106"/>
    </source>
</evidence>
<evidence type="ECO:0000313" key="2">
    <source>
        <dbReference type="EMBL" id="KAG9188884.1"/>
    </source>
</evidence>
<comment type="caution">
    <text evidence="2">The sequence shown here is derived from an EMBL/GenBank/DDBJ whole genome shotgun (WGS) entry which is preliminary data.</text>
</comment>
<dbReference type="InterPro" id="IPR011990">
    <property type="entry name" value="TPR-like_helical_dom_sf"/>
</dbReference>
<feature type="region of interest" description="Disordered" evidence="1">
    <location>
        <begin position="475"/>
        <end position="547"/>
    </location>
</feature>
<feature type="region of interest" description="Disordered" evidence="1">
    <location>
        <begin position="724"/>
        <end position="769"/>
    </location>
</feature>
<feature type="region of interest" description="Disordered" evidence="1">
    <location>
        <begin position="188"/>
        <end position="213"/>
    </location>
</feature>
<feature type="compositionally biased region" description="Polar residues" evidence="1">
    <location>
        <begin position="397"/>
        <end position="421"/>
    </location>
</feature>
<dbReference type="GO" id="GO:0032153">
    <property type="term" value="C:cell division site"/>
    <property type="evidence" value="ECO:0007669"/>
    <property type="project" value="TreeGrafter"/>
</dbReference>
<feature type="compositionally biased region" description="Basic and acidic residues" evidence="1">
    <location>
        <begin position="201"/>
        <end position="213"/>
    </location>
</feature>
<feature type="compositionally biased region" description="Polar residues" evidence="1">
    <location>
        <begin position="337"/>
        <end position="348"/>
    </location>
</feature>
<gene>
    <name evidence="2" type="ORF">G6011_07589</name>
</gene>
<feature type="compositionally biased region" description="Low complexity" evidence="1">
    <location>
        <begin position="306"/>
        <end position="322"/>
    </location>
</feature>
<dbReference type="Gene3D" id="1.25.40.10">
    <property type="entry name" value="Tetratricopeptide repeat domain"/>
    <property type="match status" value="1"/>
</dbReference>
<sequence length="769" mass="84324">MANRQQRPGGLDFRSQSFDPPTTTTTTTTTTNTPSSNNLGLGSLASASASASMSNLSLGSDLPSPRTGDAPPALSPLDALALQGRLLAKRFEQQDKNGRRMSRIAPLTIQNEFGNRPGYFSSLSNSTVNSPNEDAGPVRSPRPDASPRQELSSDKRHQSYYPQFGMDEPETQYAIGPLQSPMATIAEASPATPPQSYFDIPRSHSPDSVEPHIGLREATPVSPHVPAAATSHMFLSPQRKPSGGSEHSQHSQPRSQPRSNLLPPRSSSSLHSTRSPRQSPSIHSIAVGYDEVEDMSLSGSYDSIHQNRNLSPSSSLSRAQSPFTPAIGPTMIPRSPSAASDYSVNGTSLPRPAYNFSRPNFSRPTSRQSVRPSLDVRSDAGPSRQASDESVNMRPSFDNQLLRQDSSDSPTQNYANEQVHTPVSMVSEDFRRSGDFSTNNPAPSYTYTRFNLPRGRAVDRKSIGIEDFFKSQIKWDQPGQHNPNQTQARPPSPESPPRSFDQARQHQQLRPEQRRDASFEHGSPSLTSSNSTIRARTAGGSVSEVTPQQHCDMGLQLHEAGELLKSTYHLRLAARAGLPEAMFWYGLACRHGWGMRVNQSEALQWLRRAVDSGQLEVADDEAAPNVVDATRKKQHRAQYAVAIYELGKCYGNGWGAPKDQSLALRCYEIAGNWGDADALVEAGYCYAEGVGCRKDMKKAAKFYRAAEAKGVSMVGNSWIYKDKYMDDGGDERGGRTKNKEEDKAEKKRDKSRTRTMFGRKKSAVRGPAE</sequence>
<dbReference type="PANTHER" id="PTHR43628">
    <property type="entry name" value="ACTIVATOR OF C KINASE PROTEIN 1-RELATED"/>
    <property type="match status" value="1"/>
</dbReference>
<feature type="region of interest" description="Disordered" evidence="1">
    <location>
        <begin position="303"/>
        <end position="425"/>
    </location>
</feature>
<feature type="compositionally biased region" description="Basic and acidic residues" evidence="1">
    <location>
        <begin position="724"/>
        <end position="748"/>
    </location>
</feature>
<organism evidence="2 3">
    <name type="scientific">Alternaria panax</name>
    <dbReference type="NCBI Taxonomy" id="48097"/>
    <lineage>
        <taxon>Eukaryota</taxon>
        <taxon>Fungi</taxon>
        <taxon>Dikarya</taxon>
        <taxon>Ascomycota</taxon>
        <taxon>Pezizomycotina</taxon>
        <taxon>Dothideomycetes</taxon>
        <taxon>Pleosporomycetidae</taxon>
        <taxon>Pleosporales</taxon>
        <taxon>Pleosporineae</taxon>
        <taxon>Pleosporaceae</taxon>
        <taxon>Alternaria</taxon>
        <taxon>Alternaria sect. Panax</taxon>
    </lineage>
</organism>
<dbReference type="SMART" id="SM00671">
    <property type="entry name" value="SEL1"/>
    <property type="match status" value="3"/>
</dbReference>
<accession>A0AAD4FK03</accession>
<dbReference type="InterPro" id="IPR052945">
    <property type="entry name" value="Mitotic_Regulator"/>
</dbReference>
<dbReference type="Proteomes" id="UP001199106">
    <property type="component" value="Unassembled WGS sequence"/>
</dbReference>
<feature type="compositionally biased region" description="Polar residues" evidence="1">
    <location>
        <begin position="357"/>
        <end position="371"/>
    </location>
</feature>
<feature type="compositionally biased region" description="Polar residues" evidence="1">
    <location>
        <begin position="121"/>
        <end position="132"/>
    </location>
</feature>
<keyword evidence="3" id="KW-1185">Reference proteome</keyword>
<feature type="compositionally biased region" description="Polar residues" evidence="1">
    <location>
        <begin position="524"/>
        <end position="534"/>
    </location>
</feature>
<dbReference type="PANTHER" id="PTHR43628:SF11">
    <property type="entry name" value="PROTEIN DSF2"/>
    <property type="match status" value="1"/>
</dbReference>